<proteinExistence type="predicted"/>
<feature type="signal peptide" evidence="1">
    <location>
        <begin position="1"/>
        <end position="28"/>
    </location>
</feature>
<protein>
    <recommendedName>
        <fullName evidence="4">Leucine-rich repeat domain-containing protein</fullName>
    </recommendedName>
</protein>
<organism evidence="2 3">
    <name type="scientific">Plectonema cf. radiosum LEGE 06105</name>
    <dbReference type="NCBI Taxonomy" id="945769"/>
    <lineage>
        <taxon>Bacteria</taxon>
        <taxon>Bacillati</taxon>
        <taxon>Cyanobacteriota</taxon>
        <taxon>Cyanophyceae</taxon>
        <taxon>Oscillatoriophycideae</taxon>
        <taxon>Oscillatoriales</taxon>
        <taxon>Microcoleaceae</taxon>
        <taxon>Plectonema</taxon>
    </lineage>
</organism>
<keyword evidence="1" id="KW-0732">Signal</keyword>
<gene>
    <name evidence="2" type="ORF">IQ247_29275</name>
</gene>
<dbReference type="Proteomes" id="UP000620559">
    <property type="component" value="Unassembled WGS sequence"/>
</dbReference>
<reference evidence="2" key="1">
    <citation type="submission" date="2020-10" db="EMBL/GenBank/DDBJ databases">
        <authorList>
            <person name="Castelo-Branco R."/>
            <person name="Eusebio N."/>
            <person name="Adriana R."/>
            <person name="Vieira A."/>
            <person name="Brugerolle De Fraissinette N."/>
            <person name="Rezende De Castro R."/>
            <person name="Schneider M.P."/>
            <person name="Vasconcelos V."/>
            <person name="Leao P.N."/>
        </authorList>
    </citation>
    <scope>NUCLEOTIDE SEQUENCE</scope>
    <source>
        <strain evidence="2">LEGE 06105</strain>
    </source>
</reference>
<evidence type="ECO:0008006" key="4">
    <source>
        <dbReference type="Google" id="ProtNLM"/>
    </source>
</evidence>
<sequence length="382" mass="41814">MKISQFITLKVLPILLASISIYSNPSSAQSQTNLPTRTLPLEGNIVLLPDWQRISFKQMPAIQNGGSIKVNGLARKWNAGDTPDEYLTLGDIEEALKPQLFSLSNITDNNNLDTLTLDKFPLLGEQTVQNLVEVIPNLGQTNAAKILPIATLLKTESPQKNINTSLTNLLSQNPTLGNLKLNQIDLSTYTISDIPNLSAVQLSNFKGWENTLIKDIPGLNAVPLTSFPLPLTELGNKIARIDFIWGTAEKRRQRTVSGSDVAGFSVPCEGENCPHIELDDLENSGRNIRGNFEGSSWISGKYQKVEGGWGCLKSVNGGKEPTGRLPYGSAFKVVVMEPDEKTDTVDTALFFRFKNACGATPYFIGPVPFFTYEVNAPIFIGD</sequence>
<keyword evidence="3" id="KW-1185">Reference proteome</keyword>
<evidence type="ECO:0000313" key="2">
    <source>
        <dbReference type="EMBL" id="MBE9216702.1"/>
    </source>
</evidence>
<feature type="chain" id="PRO_5035232708" description="Leucine-rich repeat domain-containing protein" evidence="1">
    <location>
        <begin position="29"/>
        <end position="382"/>
    </location>
</feature>
<evidence type="ECO:0000256" key="1">
    <source>
        <dbReference type="SAM" id="SignalP"/>
    </source>
</evidence>
<comment type="caution">
    <text evidence="2">The sequence shown here is derived from an EMBL/GenBank/DDBJ whole genome shotgun (WGS) entry which is preliminary data.</text>
</comment>
<dbReference type="RefSeq" id="WP_193925418.1">
    <property type="nucleotide sequence ID" value="NZ_JADEWL010000194.1"/>
</dbReference>
<dbReference type="AlphaFoldDB" id="A0A8J7K860"/>
<name>A0A8J7K860_9CYAN</name>
<evidence type="ECO:0000313" key="3">
    <source>
        <dbReference type="Proteomes" id="UP000620559"/>
    </source>
</evidence>
<dbReference type="EMBL" id="JADEWL010000194">
    <property type="protein sequence ID" value="MBE9216702.1"/>
    <property type="molecule type" value="Genomic_DNA"/>
</dbReference>
<accession>A0A8J7K860</accession>